<keyword evidence="3" id="KW-1185">Reference proteome</keyword>
<evidence type="ECO:0000313" key="2">
    <source>
        <dbReference type="EMBL" id="QQL45504.1"/>
    </source>
</evidence>
<organism evidence="2 3">
    <name type="scientific">Sulfuriroseicoccus oceanibius</name>
    <dbReference type="NCBI Taxonomy" id="2707525"/>
    <lineage>
        <taxon>Bacteria</taxon>
        <taxon>Pseudomonadati</taxon>
        <taxon>Verrucomicrobiota</taxon>
        <taxon>Verrucomicrobiia</taxon>
        <taxon>Verrucomicrobiales</taxon>
        <taxon>Verrucomicrobiaceae</taxon>
        <taxon>Sulfuriroseicoccus</taxon>
    </lineage>
</organism>
<name>A0A6B3L1T3_9BACT</name>
<protein>
    <submittedName>
        <fullName evidence="2">PEP-CTERM sorting domain-containing protein</fullName>
    </submittedName>
</protein>
<dbReference type="EMBL" id="CP066776">
    <property type="protein sequence ID" value="QQL45504.1"/>
    <property type="molecule type" value="Genomic_DNA"/>
</dbReference>
<dbReference type="RefSeq" id="WP_164363058.1">
    <property type="nucleotide sequence ID" value="NZ_CP066776.1"/>
</dbReference>
<proteinExistence type="predicted"/>
<dbReference type="KEGG" id="soa:G3M56_002630"/>
<accession>A0A6B3L1T3</accession>
<dbReference type="Pfam" id="PF07589">
    <property type="entry name" value="PEP-CTERM"/>
    <property type="match status" value="1"/>
</dbReference>
<evidence type="ECO:0000259" key="1">
    <source>
        <dbReference type="Pfam" id="PF07589"/>
    </source>
</evidence>
<dbReference type="InterPro" id="IPR013424">
    <property type="entry name" value="Ice-binding_C"/>
</dbReference>
<sequence>MKATTYLIAASLLAASAANAATIQWGSEIAPTSGNFGELLNEGLFDTSGTLVSAENLGGSETTFDGITFAAGNTTFTTGGTFDGFHQNGQLLSEHGIYGGGGAADTVSLDGLIIGKTYRIQALVYDGRGAGDIPGRTVEFDGINQGQYSYGISGVTWGNGLLVTGVFTADSTTQDFTIEAFAGSNSKGGQLNALTVFETAQAIPEPSSAALLGIGGLALIMRRRK</sequence>
<reference evidence="2 3" key="1">
    <citation type="submission" date="2020-12" db="EMBL/GenBank/DDBJ databases">
        <title>Sulforoseuscoccus oceanibium gen. nov., sp. nov., a representative of the phylum Verrucomicrobia with special cytoplasmic membrane, and proposal of Sulforoseuscoccusaceae fam. nov.</title>
        <authorList>
            <person name="Xi F."/>
        </authorList>
    </citation>
    <scope>NUCLEOTIDE SEQUENCE [LARGE SCALE GENOMIC DNA]</scope>
    <source>
        <strain evidence="2 3">T37</strain>
    </source>
</reference>
<feature type="domain" description="Ice-binding protein C-terminal" evidence="1">
    <location>
        <begin position="202"/>
        <end position="224"/>
    </location>
</feature>
<gene>
    <name evidence="2" type="ORF">G3M56_002630</name>
</gene>
<evidence type="ECO:0000313" key="3">
    <source>
        <dbReference type="Proteomes" id="UP000475117"/>
    </source>
</evidence>
<dbReference type="AlphaFoldDB" id="A0A6B3L1T3"/>
<dbReference type="NCBIfam" id="TIGR02595">
    <property type="entry name" value="PEP_CTERM"/>
    <property type="match status" value="1"/>
</dbReference>
<dbReference type="Proteomes" id="UP000475117">
    <property type="component" value="Chromosome"/>
</dbReference>